<keyword evidence="3" id="KW-1185">Reference proteome</keyword>
<evidence type="ECO:0000313" key="2">
    <source>
        <dbReference type="EMBL" id="KAL1496016.1"/>
    </source>
</evidence>
<organism evidence="2 3">
    <name type="scientific">Prymnesium parvum</name>
    <name type="common">Toxic golden alga</name>
    <dbReference type="NCBI Taxonomy" id="97485"/>
    <lineage>
        <taxon>Eukaryota</taxon>
        <taxon>Haptista</taxon>
        <taxon>Haptophyta</taxon>
        <taxon>Prymnesiophyceae</taxon>
        <taxon>Prymnesiales</taxon>
        <taxon>Prymnesiaceae</taxon>
        <taxon>Prymnesium</taxon>
    </lineage>
</organism>
<evidence type="ECO:0000313" key="3">
    <source>
        <dbReference type="Proteomes" id="UP001515480"/>
    </source>
</evidence>
<feature type="compositionally biased region" description="Basic and acidic residues" evidence="1">
    <location>
        <begin position="1409"/>
        <end position="1421"/>
    </location>
</feature>
<feature type="region of interest" description="Disordered" evidence="1">
    <location>
        <begin position="156"/>
        <end position="177"/>
    </location>
</feature>
<feature type="region of interest" description="Disordered" evidence="1">
    <location>
        <begin position="312"/>
        <end position="337"/>
    </location>
</feature>
<name>A0AB34IBF1_PRYPA</name>
<feature type="region of interest" description="Disordered" evidence="1">
    <location>
        <begin position="1593"/>
        <end position="1620"/>
    </location>
</feature>
<feature type="region of interest" description="Disordered" evidence="1">
    <location>
        <begin position="787"/>
        <end position="813"/>
    </location>
</feature>
<feature type="compositionally biased region" description="Acidic residues" evidence="1">
    <location>
        <begin position="261"/>
        <end position="274"/>
    </location>
</feature>
<feature type="region of interest" description="Disordered" evidence="1">
    <location>
        <begin position="1371"/>
        <end position="1567"/>
    </location>
</feature>
<feature type="compositionally biased region" description="Basic and acidic residues" evidence="1">
    <location>
        <begin position="1499"/>
        <end position="1513"/>
    </location>
</feature>
<feature type="region of interest" description="Disordered" evidence="1">
    <location>
        <begin position="414"/>
        <end position="439"/>
    </location>
</feature>
<proteinExistence type="predicted"/>
<evidence type="ECO:0008006" key="4">
    <source>
        <dbReference type="Google" id="ProtNLM"/>
    </source>
</evidence>
<dbReference type="Proteomes" id="UP001515480">
    <property type="component" value="Unassembled WGS sequence"/>
</dbReference>
<evidence type="ECO:0000256" key="1">
    <source>
        <dbReference type="SAM" id="MobiDB-lite"/>
    </source>
</evidence>
<accession>A0AB34IBF1</accession>
<dbReference type="EMBL" id="JBGBPQ010000030">
    <property type="protein sequence ID" value="KAL1496016.1"/>
    <property type="molecule type" value="Genomic_DNA"/>
</dbReference>
<feature type="compositionally biased region" description="Gly residues" evidence="1">
    <location>
        <begin position="420"/>
        <end position="438"/>
    </location>
</feature>
<feature type="compositionally biased region" description="Polar residues" evidence="1">
    <location>
        <begin position="1375"/>
        <end position="1388"/>
    </location>
</feature>
<comment type="caution">
    <text evidence="2">The sequence shown here is derived from an EMBL/GenBank/DDBJ whole genome shotgun (WGS) entry which is preliminary data.</text>
</comment>
<feature type="compositionally biased region" description="Acidic residues" evidence="1">
    <location>
        <begin position="161"/>
        <end position="177"/>
    </location>
</feature>
<feature type="compositionally biased region" description="Low complexity" evidence="1">
    <location>
        <begin position="789"/>
        <end position="799"/>
    </location>
</feature>
<feature type="region of interest" description="Disordered" evidence="1">
    <location>
        <begin position="1760"/>
        <end position="1787"/>
    </location>
</feature>
<feature type="region of interest" description="Disordered" evidence="1">
    <location>
        <begin position="903"/>
        <end position="925"/>
    </location>
</feature>
<feature type="compositionally biased region" description="Basic and acidic residues" evidence="1">
    <location>
        <begin position="1431"/>
        <end position="1441"/>
    </location>
</feature>
<feature type="region of interest" description="Disordered" evidence="1">
    <location>
        <begin position="1302"/>
        <end position="1327"/>
    </location>
</feature>
<sequence length="1908" mass="205234">MTDEVMRKEGAQHLAALRSAPAYRASPRSLLLFLPHSAAANHGTHAPSIAPWRRASTSDAAVSAGEHVAQVQAFLAATPAPRCLQVPADLFRYGPPPSDTADSSRPGAAIPEPRTVSATPADLPAVSSEGDDQVSSALNRSIALRVRAMEAVFSLDTVHESEEEEEGREEEEELEEVDAAFGASEGGAHVLDDDNGGDDLIQTPLEPELQAHEGGFCPGLLASSPTHTAEPRWVESHLVESAEDRGEVTDEEGEEGGREDEGNDESQGDAPDPDEGGRELSRSPCAPVGAGVEHQLEAEMLQGEVLEGCAPPELRPPWEAESAARGSPPAARSAPPPLPVRIREAAASASCRPSESLGASAAARHAARREAAAAAVAMVARRYEGAGRDAAALSRTYDMAYGISRQVLKFGVGRTSPDEGLGGGGNPLEGGELPVGGGDVEEAEAGEGLAWLEDEEEAMHAPPPPAEWMLVHALRAARASLLEALSSGRAELSACVERMRQLEVQCEFQLSVAASVPPPGAMGRRQASSARRVHEAGRQARVGRGRDDVVAASAAAVALSQKAASNDQLEELAKGWEGTAFKMMLSVSLLAKYRAKTVFLALGLHCVTVRVRRRLVMQVVLPHNLALVSAVWASLVSALYTPPRTKAIAAAHSRVVLRRRLMSLWRQWRQQHTSSQALLFAVSSHLRAVRALAFEVWRARAEHWASQTRRKNDALLASLVGAWRSLSRRRRHVRRVLAMIACGSPEEPSDGAIASEWRRSMGAAPRGVGDGCFYAYEFQHGARDEAEVGSAHPADAAPAEGGGAHSVDAAEESLGEEELRGAGAFSLVAASRMHRRSVRLLRRQPWDVRQVDAVRLVASLRTLCRRPPSALQLLLSWRHRTLEEATELLPFWAHRTRLERMSHSSGGEGMAASIDGAEGEATGDVPRGREADAAAAAVRPVDGWRRWGSTRGLCAQRLRLVVWHCWLVALASRHTALHVIAAGERALLRRGYHGLRGAVERVDARVAYAARLHHRSVQRRHLGAWEQLLSAARARLDAAAARRATRRAFRRLGAAAVEIRRARTLLAAARLALAYGGGRRAIDGAAEVHAMSRREVEAALHARGIVPAGASSGRHLLEARLVAAYAAALHARPAAQCGRGGTAGRVLLAWADLCLARRRRAALGRQAGALHGRQVRHRCWGVWRRAHGMRQTLERAFAVAAACHAYVASLGADGAAALLLGRVIGAWGRYLVVAREERRERECERAAACLWRATVGTRVWDGWRLYVRQRRTTRAMVVATRRRSLQQAFVAMIPRTRRRVDVARRQGVGATPRQPAEAEGGGAATPLDARALPLREIRRQLHAMQADLSDLSPLAAETDRGALEARLAEEYRRASSGNDTCTPPSSAERSVGGDGVVPPAHSLSFRPRPRAEGEEALRPEGGRTPSPAGSVEDRHSPEEIRSSLTGDGTALAPPAGEGPPRRQGIRSGHGQIAPRGDVESDENRGFGQMASRGAVGSGRDSRCAEMASHEEARAGMNSGRAEVASRGDGRSGVSSGRAPMQTDEAMGSRVPRGFTQIASRGEGRPGVHRGLAEMASRADRDAGATSGFTQIASRGEVRSGLNSRQAEMVSHGDRDSGVDRQIASRGYVGSDVTSGRAQVGCVLSDFGQMAPQGVEGSGISSASTQLVPRGHEWPGGPSPSVGASVLSSARWRRALDSVTRQHSPPLTITQSLEIGVRFLRISRGMRRLRRNALLRRRAEAEAVRALLTAWRDLVVRRKQRAARTSPHAADEHTRPSAGRGRVGAPLEHQRRQLVDLRSLSSPMPTESTRTSCSCSSDRELVNARSRGEDVLLATVLTAWRQVAWLHAKSPRKERLQARPHGVCDSATCFNAGRRQLLRTRDAAEGKFTFIALDQSLAETPSHFFVRHC</sequence>
<gene>
    <name evidence="2" type="ORF">AB1Y20_014649</name>
</gene>
<feature type="region of interest" description="Disordered" evidence="1">
    <location>
        <begin position="519"/>
        <end position="538"/>
    </location>
</feature>
<protein>
    <recommendedName>
        <fullName evidence="4">Sfi1 spindle body domain-containing protein</fullName>
    </recommendedName>
</protein>
<feature type="compositionally biased region" description="Low complexity" evidence="1">
    <location>
        <begin position="320"/>
        <end position="333"/>
    </location>
</feature>
<feature type="region of interest" description="Disordered" evidence="1">
    <location>
        <begin position="94"/>
        <end position="133"/>
    </location>
</feature>
<feature type="region of interest" description="Disordered" evidence="1">
    <location>
        <begin position="237"/>
        <end position="287"/>
    </location>
</feature>
<feature type="compositionally biased region" description="Basic and acidic residues" evidence="1">
    <location>
        <begin position="237"/>
        <end position="248"/>
    </location>
</feature>
<reference evidence="2 3" key="1">
    <citation type="journal article" date="2024" name="Science">
        <title>Giant polyketide synthase enzymes in the biosynthesis of giant marine polyether toxins.</title>
        <authorList>
            <person name="Fallon T.R."/>
            <person name="Shende V.V."/>
            <person name="Wierzbicki I.H."/>
            <person name="Pendleton A.L."/>
            <person name="Watervoot N.F."/>
            <person name="Auber R.P."/>
            <person name="Gonzalez D.J."/>
            <person name="Wisecaver J.H."/>
            <person name="Moore B.S."/>
        </authorList>
    </citation>
    <scope>NUCLEOTIDE SEQUENCE [LARGE SCALE GENOMIC DNA]</scope>
    <source>
        <strain evidence="2 3">12B1</strain>
    </source>
</reference>